<keyword evidence="1" id="KW-0378">Hydrolase</keyword>
<proteinExistence type="predicted"/>
<dbReference type="Pfam" id="PF13086">
    <property type="entry name" value="AAA_11"/>
    <property type="match status" value="1"/>
</dbReference>
<protein>
    <recommendedName>
        <fullName evidence="6">DNA2/NAM7 helicase-like C-terminal domain-containing protein</fullName>
    </recommendedName>
</protein>
<dbReference type="PANTHER" id="PTHR10887">
    <property type="entry name" value="DNA2/NAM7 HELICASE FAMILY"/>
    <property type="match status" value="1"/>
</dbReference>
<keyword evidence="1" id="KW-0067">ATP-binding</keyword>
<dbReference type="InterPro" id="IPR045055">
    <property type="entry name" value="DNA2/NAM7-like"/>
</dbReference>
<dbReference type="InterPro" id="IPR041677">
    <property type="entry name" value="DNA2/NAM7_AAA_11"/>
</dbReference>
<dbReference type="Pfam" id="PF13087">
    <property type="entry name" value="AAA_12"/>
    <property type="match status" value="1"/>
</dbReference>
<evidence type="ECO:0000256" key="1">
    <source>
        <dbReference type="ARBA" id="ARBA00022806"/>
    </source>
</evidence>
<gene>
    <name evidence="4" type="ORF">GGP41_004213</name>
</gene>
<keyword evidence="1" id="KW-0547">Nucleotide-binding</keyword>
<evidence type="ECO:0000259" key="2">
    <source>
        <dbReference type="Pfam" id="PF13086"/>
    </source>
</evidence>
<organism evidence="4 5">
    <name type="scientific">Cochliobolus sativus</name>
    <name type="common">Common root rot and spot blotch fungus</name>
    <name type="synonym">Bipolaris sorokiniana</name>
    <dbReference type="NCBI Taxonomy" id="45130"/>
    <lineage>
        <taxon>Eukaryota</taxon>
        <taxon>Fungi</taxon>
        <taxon>Dikarya</taxon>
        <taxon>Ascomycota</taxon>
        <taxon>Pezizomycotina</taxon>
        <taxon>Dothideomycetes</taxon>
        <taxon>Pleosporomycetidae</taxon>
        <taxon>Pleosporales</taxon>
        <taxon>Pleosporineae</taxon>
        <taxon>Pleosporaceae</taxon>
        <taxon>Bipolaris</taxon>
    </lineage>
</organism>
<dbReference type="PANTHER" id="PTHR10887:SF445">
    <property type="entry name" value="NFX1-TYPE ZINC FINGER-CONTAINING PROTEIN 1"/>
    <property type="match status" value="1"/>
</dbReference>
<keyword evidence="1" id="KW-0347">Helicase</keyword>
<dbReference type="GO" id="GO:0004386">
    <property type="term" value="F:helicase activity"/>
    <property type="evidence" value="ECO:0007669"/>
    <property type="project" value="InterPro"/>
</dbReference>
<evidence type="ECO:0000313" key="5">
    <source>
        <dbReference type="Proteomes" id="UP000624244"/>
    </source>
</evidence>
<comment type="caution">
    <text evidence="4">The sequence shown here is derived from an EMBL/GenBank/DDBJ whole genome shotgun (WGS) entry which is preliminary data.</text>
</comment>
<dbReference type="SUPFAM" id="SSF52540">
    <property type="entry name" value="P-loop containing nucleoside triphosphate hydrolases"/>
    <property type="match status" value="1"/>
</dbReference>
<dbReference type="AlphaFoldDB" id="A0A8H5ZPA4"/>
<dbReference type="GO" id="GO:0031048">
    <property type="term" value="P:regulatory ncRNA-mediated heterochromatin formation"/>
    <property type="evidence" value="ECO:0007669"/>
    <property type="project" value="TreeGrafter"/>
</dbReference>
<sequence length="337" mass="38018">MINDAAKTQQELTNVHEELNRRVLEEAQAIGVTPTGLAKRIDILQQVKCKVIICEESGELMESHMISALLPDMEHVIQIGDHEQLRPSVNNFPDLSLESERGKLHQLDRSQFERLCISSLIRETIYGKLQDHPSTTYLPDVVGMRQNVFWLDHTNLENQEDAHAHINNYKSNSWEVGMVHALVRHIVRQGVYKSEVIAVLMPYTGQLHKLRATMRSDLEICLSDRDREALENDGSTVDDVTSQVPAASELRSYQGKPLEKKQLSKMLRIATVDNFQGEEAKIVIVSLVRSNEAQKVGFPKRPTVSMYSSVVRKTACISSATQKLTLVLNVAEGYQHA</sequence>
<dbReference type="GO" id="GO:0031380">
    <property type="term" value="C:nuclear RNA-directed RNA polymerase complex"/>
    <property type="evidence" value="ECO:0007669"/>
    <property type="project" value="TreeGrafter"/>
</dbReference>
<dbReference type="CDD" id="cd18808">
    <property type="entry name" value="SF1_C_Upf1"/>
    <property type="match status" value="1"/>
</dbReference>
<dbReference type="EMBL" id="WNKQ01000005">
    <property type="protein sequence ID" value="KAF5851383.1"/>
    <property type="molecule type" value="Genomic_DNA"/>
</dbReference>
<feature type="domain" description="DNA2/NAM7 helicase helicase" evidence="2">
    <location>
        <begin position="6"/>
        <end position="89"/>
    </location>
</feature>
<reference evidence="4" key="1">
    <citation type="submission" date="2019-11" db="EMBL/GenBank/DDBJ databases">
        <title>Bipolaris sorokiniana Genome sequencing.</title>
        <authorList>
            <person name="Wang H."/>
        </authorList>
    </citation>
    <scope>NUCLEOTIDE SEQUENCE</scope>
</reference>
<dbReference type="InterPro" id="IPR027417">
    <property type="entry name" value="P-loop_NTPase"/>
</dbReference>
<evidence type="ECO:0000259" key="3">
    <source>
        <dbReference type="Pfam" id="PF13087"/>
    </source>
</evidence>
<dbReference type="InterPro" id="IPR047187">
    <property type="entry name" value="SF1_C_Upf1"/>
</dbReference>
<accession>A0A8H5ZPA4</accession>
<feature type="domain" description="DNA2/NAM7 helicase-like C-terminal" evidence="3">
    <location>
        <begin position="117"/>
        <end position="300"/>
    </location>
</feature>
<dbReference type="Gene3D" id="3.40.50.300">
    <property type="entry name" value="P-loop containing nucleotide triphosphate hydrolases"/>
    <property type="match status" value="2"/>
</dbReference>
<dbReference type="InterPro" id="IPR041679">
    <property type="entry name" value="DNA2/NAM7-like_C"/>
</dbReference>
<dbReference type="Proteomes" id="UP000624244">
    <property type="component" value="Unassembled WGS sequence"/>
</dbReference>
<evidence type="ECO:0000313" key="4">
    <source>
        <dbReference type="EMBL" id="KAF5851383.1"/>
    </source>
</evidence>
<evidence type="ECO:0008006" key="6">
    <source>
        <dbReference type="Google" id="ProtNLM"/>
    </source>
</evidence>
<name>A0A8H5ZPA4_COCSA</name>